<evidence type="ECO:0000313" key="2">
    <source>
        <dbReference type="Proteomes" id="UP000242188"/>
    </source>
</evidence>
<sequence length="98" mass="10764">MDTLIDSLLPSVWQEVSMDDRGDGFEDFFVNGNPNRKDENTLEIVISDAEGNAKTVTLKGAQPNKNPLNKISRCELKVDGDKNLIGMDLNGDVVVLKS</sequence>
<dbReference type="AlphaFoldDB" id="A0A210PVQ7"/>
<proteinExistence type="predicted"/>
<dbReference type="Proteomes" id="UP000242188">
    <property type="component" value="Unassembled WGS sequence"/>
</dbReference>
<keyword evidence="2" id="KW-1185">Reference proteome</keyword>
<gene>
    <name evidence="1" type="ORF">KP79_PYT20003</name>
</gene>
<protein>
    <submittedName>
        <fullName evidence="1">Uncharacterized protein</fullName>
    </submittedName>
</protein>
<name>A0A210PVQ7_MIZYE</name>
<accession>A0A210PVQ7</accession>
<evidence type="ECO:0000313" key="1">
    <source>
        <dbReference type="EMBL" id="OWF40571.1"/>
    </source>
</evidence>
<dbReference type="EMBL" id="NEDP02005460">
    <property type="protein sequence ID" value="OWF40571.1"/>
    <property type="molecule type" value="Genomic_DNA"/>
</dbReference>
<organism evidence="1 2">
    <name type="scientific">Mizuhopecten yessoensis</name>
    <name type="common">Japanese scallop</name>
    <name type="synonym">Patinopecten yessoensis</name>
    <dbReference type="NCBI Taxonomy" id="6573"/>
    <lineage>
        <taxon>Eukaryota</taxon>
        <taxon>Metazoa</taxon>
        <taxon>Spiralia</taxon>
        <taxon>Lophotrochozoa</taxon>
        <taxon>Mollusca</taxon>
        <taxon>Bivalvia</taxon>
        <taxon>Autobranchia</taxon>
        <taxon>Pteriomorphia</taxon>
        <taxon>Pectinida</taxon>
        <taxon>Pectinoidea</taxon>
        <taxon>Pectinidae</taxon>
        <taxon>Mizuhopecten</taxon>
    </lineage>
</organism>
<comment type="caution">
    <text evidence="1">The sequence shown here is derived from an EMBL/GenBank/DDBJ whole genome shotgun (WGS) entry which is preliminary data.</text>
</comment>
<reference evidence="1 2" key="1">
    <citation type="journal article" date="2017" name="Nat. Ecol. Evol.">
        <title>Scallop genome provides insights into evolution of bilaterian karyotype and development.</title>
        <authorList>
            <person name="Wang S."/>
            <person name="Zhang J."/>
            <person name="Jiao W."/>
            <person name="Li J."/>
            <person name="Xun X."/>
            <person name="Sun Y."/>
            <person name="Guo X."/>
            <person name="Huan P."/>
            <person name="Dong B."/>
            <person name="Zhang L."/>
            <person name="Hu X."/>
            <person name="Sun X."/>
            <person name="Wang J."/>
            <person name="Zhao C."/>
            <person name="Wang Y."/>
            <person name="Wang D."/>
            <person name="Huang X."/>
            <person name="Wang R."/>
            <person name="Lv J."/>
            <person name="Li Y."/>
            <person name="Zhang Z."/>
            <person name="Liu B."/>
            <person name="Lu W."/>
            <person name="Hui Y."/>
            <person name="Liang J."/>
            <person name="Zhou Z."/>
            <person name="Hou R."/>
            <person name="Li X."/>
            <person name="Liu Y."/>
            <person name="Li H."/>
            <person name="Ning X."/>
            <person name="Lin Y."/>
            <person name="Zhao L."/>
            <person name="Xing Q."/>
            <person name="Dou J."/>
            <person name="Li Y."/>
            <person name="Mao J."/>
            <person name="Guo H."/>
            <person name="Dou H."/>
            <person name="Li T."/>
            <person name="Mu C."/>
            <person name="Jiang W."/>
            <person name="Fu Q."/>
            <person name="Fu X."/>
            <person name="Miao Y."/>
            <person name="Liu J."/>
            <person name="Yu Q."/>
            <person name="Li R."/>
            <person name="Liao H."/>
            <person name="Li X."/>
            <person name="Kong Y."/>
            <person name="Jiang Z."/>
            <person name="Chourrout D."/>
            <person name="Li R."/>
            <person name="Bao Z."/>
        </authorList>
    </citation>
    <scope>NUCLEOTIDE SEQUENCE [LARGE SCALE GENOMIC DNA]</scope>
    <source>
        <strain evidence="1 2">PY_sf001</strain>
    </source>
</reference>